<evidence type="ECO:0000259" key="5">
    <source>
        <dbReference type="PROSITE" id="PS51670"/>
    </source>
</evidence>
<dbReference type="FunFam" id="1.10.10.1940:FF:000002">
    <property type="entry name" value="PHAryngeal gland Toxin-related"/>
    <property type="match status" value="1"/>
</dbReference>
<keyword evidence="7" id="KW-1185">Reference proteome</keyword>
<dbReference type="Proteomes" id="UP001175271">
    <property type="component" value="Unassembled WGS sequence"/>
</dbReference>
<comment type="caution">
    <text evidence="3">Lacks conserved residue(s) required for the propagation of feature annotation.</text>
</comment>
<feature type="signal peptide" evidence="4">
    <location>
        <begin position="1"/>
        <end position="19"/>
    </location>
</feature>
<name>A0AA39LEM3_9BILA</name>
<dbReference type="EMBL" id="JAUCMV010000005">
    <property type="protein sequence ID" value="KAK0394442.1"/>
    <property type="molecule type" value="Genomic_DNA"/>
</dbReference>
<dbReference type="Pfam" id="PF01549">
    <property type="entry name" value="ShK"/>
    <property type="match status" value="1"/>
</dbReference>
<dbReference type="PROSITE" id="PS51670">
    <property type="entry name" value="SHKT"/>
    <property type="match status" value="1"/>
</dbReference>
<gene>
    <name evidence="6" type="ORF">QR680_000738</name>
</gene>
<sequence>MSRSLYVVLFVLLPLLLEAQNLQYCGITCTGTCTDTNCQCLAGGCYCSSCDSASGQNCVDLHAPGRVSDCPSREYLCQDPLYKELMKYQCPKTCGYCN</sequence>
<evidence type="ECO:0000256" key="2">
    <source>
        <dbReference type="ARBA" id="ARBA00023157"/>
    </source>
</evidence>
<feature type="domain" description="ShKT" evidence="5">
    <location>
        <begin position="47"/>
        <end position="97"/>
    </location>
</feature>
<keyword evidence="1 4" id="KW-0732">Signal</keyword>
<evidence type="ECO:0000256" key="4">
    <source>
        <dbReference type="SAM" id="SignalP"/>
    </source>
</evidence>
<keyword evidence="2" id="KW-1015">Disulfide bond</keyword>
<evidence type="ECO:0000256" key="3">
    <source>
        <dbReference type="PROSITE-ProRule" id="PRU01005"/>
    </source>
</evidence>
<evidence type="ECO:0000256" key="1">
    <source>
        <dbReference type="ARBA" id="ARBA00022729"/>
    </source>
</evidence>
<dbReference type="SMART" id="SM00254">
    <property type="entry name" value="ShKT"/>
    <property type="match status" value="1"/>
</dbReference>
<protein>
    <recommendedName>
        <fullName evidence="5">ShKT domain-containing protein</fullName>
    </recommendedName>
</protein>
<reference evidence="6" key="1">
    <citation type="submission" date="2023-06" db="EMBL/GenBank/DDBJ databases">
        <title>Genomic analysis of the entomopathogenic nematode Steinernema hermaphroditum.</title>
        <authorList>
            <person name="Schwarz E.M."/>
            <person name="Heppert J.K."/>
            <person name="Baniya A."/>
            <person name="Schwartz H.T."/>
            <person name="Tan C.-H."/>
            <person name="Antoshechkin I."/>
            <person name="Sternberg P.W."/>
            <person name="Goodrich-Blair H."/>
            <person name="Dillman A.R."/>
        </authorList>
    </citation>
    <scope>NUCLEOTIDE SEQUENCE</scope>
    <source>
        <strain evidence="6">PS9179</strain>
        <tissue evidence="6">Whole animal</tissue>
    </source>
</reference>
<dbReference type="AlphaFoldDB" id="A0AA39LEM3"/>
<accession>A0AA39LEM3</accession>
<proteinExistence type="predicted"/>
<comment type="caution">
    <text evidence="6">The sequence shown here is derived from an EMBL/GenBank/DDBJ whole genome shotgun (WGS) entry which is preliminary data.</text>
</comment>
<feature type="chain" id="PRO_5041288313" description="ShKT domain-containing protein" evidence="4">
    <location>
        <begin position="20"/>
        <end position="98"/>
    </location>
</feature>
<dbReference type="Gene3D" id="1.10.10.1870">
    <property type="entry name" value="ShTK domain-like"/>
    <property type="match status" value="1"/>
</dbReference>
<evidence type="ECO:0000313" key="6">
    <source>
        <dbReference type="EMBL" id="KAK0394442.1"/>
    </source>
</evidence>
<evidence type="ECO:0000313" key="7">
    <source>
        <dbReference type="Proteomes" id="UP001175271"/>
    </source>
</evidence>
<organism evidence="6 7">
    <name type="scientific">Steinernema hermaphroditum</name>
    <dbReference type="NCBI Taxonomy" id="289476"/>
    <lineage>
        <taxon>Eukaryota</taxon>
        <taxon>Metazoa</taxon>
        <taxon>Ecdysozoa</taxon>
        <taxon>Nematoda</taxon>
        <taxon>Chromadorea</taxon>
        <taxon>Rhabditida</taxon>
        <taxon>Tylenchina</taxon>
        <taxon>Panagrolaimomorpha</taxon>
        <taxon>Strongyloidoidea</taxon>
        <taxon>Steinernematidae</taxon>
        <taxon>Steinernema</taxon>
    </lineage>
</organism>
<dbReference type="InterPro" id="IPR003582">
    <property type="entry name" value="ShKT_dom"/>
</dbReference>